<evidence type="ECO:0000256" key="6">
    <source>
        <dbReference type="ARBA" id="ARBA00022747"/>
    </source>
</evidence>
<evidence type="ECO:0000256" key="2">
    <source>
        <dbReference type="ARBA" id="ARBA00012185"/>
    </source>
</evidence>
<reference evidence="10" key="1">
    <citation type="submission" date="2023-07" db="EMBL/GenBank/DDBJ databases">
        <title>Novel Mycoplasma species identified in domestic and wild animals.</title>
        <authorList>
            <person name="Volokhov D.V."/>
            <person name="Furtak V.A."/>
            <person name="Zagorodnyaya T.A."/>
        </authorList>
    </citation>
    <scope>NUCLEOTIDE SEQUENCE [LARGE SCALE GENOMIC DNA]</scope>
    <source>
        <strain evidence="10">92-19</strain>
    </source>
</reference>
<feature type="domain" description="Type II methyltransferase M.TaqI-like" evidence="8">
    <location>
        <begin position="68"/>
        <end position="241"/>
    </location>
</feature>
<dbReference type="InterPro" id="IPR011639">
    <property type="entry name" value="MethylTrfase_TaqI-like_dom"/>
</dbReference>
<evidence type="ECO:0000313" key="10">
    <source>
        <dbReference type="Proteomes" id="UP001209076"/>
    </source>
</evidence>
<gene>
    <name evidence="9" type="ORF">N7603_04935</name>
</gene>
<proteinExistence type="inferred from homology"/>
<sequence>MDISYLDYKKKNDIHGTVLYPAPMIAPMQFDVLDKYIDKTQPLSIYDPFHGSSVSLYEATKISPLLEIYGSDINPLANLISKAKLLGVDENINQDVDFVVLMLNSEIKYPIHSFDKIDKWYRQDIIHSLSKIRYVITLVDSLRNRIYLWTMFIDIVRKYSNSRSSTYKLHLKPQEQIDRMTNNAIAAYCEKITSDLNFYITKIDNPIYLYKADSLKLMKEFDNDSFDMIITSPPYGDNKTTVPYGQFSNLALRWISSNDLELENVELDSYSSIDRISMGGKSKVSPLNDNQMLLMSHYLDSISERKRSKVISFMKDYFSFLDDISRLSKKYISLTLGNRTVDKININLTDITVKYLVEKGYSLIENEYRAIPNKRIPAKTSKIDNTSVSSMTKEYLIVFSK</sequence>
<comment type="similarity">
    <text evidence="1">Belongs to the N(4)/N(6)-methyltransferase family. N(4) subfamily.</text>
</comment>
<organism evidence="9 10">
    <name type="scientific">Paracholeplasma vituli</name>
    <dbReference type="NCBI Taxonomy" id="69473"/>
    <lineage>
        <taxon>Bacteria</taxon>
        <taxon>Bacillati</taxon>
        <taxon>Mycoplasmatota</taxon>
        <taxon>Mollicutes</taxon>
        <taxon>Acholeplasmatales</taxon>
        <taxon>Acholeplasmataceae</taxon>
        <taxon>Paracholeplasma</taxon>
    </lineage>
</organism>
<dbReference type="RefSeq" id="WP_262096257.1">
    <property type="nucleotide sequence ID" value="NZ_JAOEGN010000007.1"/>
</dbReference>
<accession>A0ABT2PVL4</accession>
<evidence type="ECO:0000256" key="7">
    <source>
        <dbReference type="ARBA" id="ARBA00049120"/>
    </source>
</evidence>
<name>A0ABT2PVL4_9MOLU</name>
<dbReference type="InterPro" id="IPR029063">
    <property type="entry name" value="SAM-dependent_MTases_sf"/>
</dbReference>
<dbReference type="EC" id="2.1.1.113" evidence="2"/>
<comment type="caution">
    <text evidence="9">The sequence shown here is derived from an EMBL/GenBank/DDBJ whole genome shotgun (WGS) entry which is preliminary data.</text>
</comment>
<evidence type="ECO:0000313" key="9">
    <source>
        <dbReference type="EMBL" id="MCU0104996.1"/>
    </source>
</evidence>
<dbReference type="PROSITE" id="PS00093">
    <property type="entry name" value="N4_MTASE"/>
    <property type="match status" value="1"/>
</dbReference>
<keyword evidence="10" id="KW-1185">Reference proteome</keyword>
<dbReference type="Proteomes" id="UP001209076">
    <property type="component" value="Unassembled WGS sequence"/>
</dbReference>
<dbReference type="SUPFAM" id="SSF53335">
    <property type="entry name" value="S-adenosyl-L-methionine-dependent methyltransferases"/>
    <property type="match status" value="2"/>
</dbReference>
<keyword evidence="5" id="KW-0949">S-adenosyl-L-methionine</keyword>
<comment type="catalytic activity">
    <reaction evidence="7">
        <text>a 2'-deoxycytidine in DNA + S-adenosyl-L-methionine = an N(4)-methyl-2'-deoxycytidine in DNA + S-adenosyl-L-homocysteine + H(+)</text>
        <dbReference type="Rhea" id="RHEA:16857"/>
        <dbReference type="Rhea" id="RHEA-COMP:11369"/>
        <dbReference type="Rhea" id="RHEA-COMP:13674"/>
        <dbReference type="ChEBI" id="CHEBI:15378"/>
        <dbReference type="ChEBI" id="CHEBI:57856"/>
        <dbReference type="ChEBI" id="CHEBI:59789"/>
        <dbReference type="ChEBI" id="CHEBI:85452"/>
        <dbReference type="ChEBI" id="CHEBI:137933"/>
        <dbReference type="EC" id="2.1.1.113"/>
    </reaction>
</comment>
<evidence type="ECO:0000256" key="5">
    <source>
        <dbReference type="ARBA" id="ARBA00022691"/>
    </source>
</evidence>
<evidence type="ECO:0000259" key="8">
    <source>
        <dbReference type="Pfam" id="PF07669"/>
    </source>
</evidence>
<dbReference type="EMBL" id="JAOEGN010000007">
    <property type="protein sequence ID" value="MCU0104996.1"/>
    <property type="molecule type" value="Genomic_DNA"/>
</dbReference>
<keyword evidence="6" id="KW-0680">Restriction system</keyword>
<dbReference type="Gene3D" id="3.40.50.150">
    <property type="entry name" value="Vaccinia Virus protein VP39"/>
    <property type="match status" value="1"/>
</dbReference>
<evidence type="ECO:0000256" key="1">
    <source>
        <dbReference type="ARBA" id="ARBA00010203"/>
    </source>
</evidence>
<keyword evidence="3" id="KW-0489">Methyltransferase</keyword>
<dbReference type="InterPro" id="IPR017985">
    <property type="entry name" value="MeTrfase_CN4_CS"/>
</dbReference>
<evidence type="ECO:0000256" key="3">
    <source>
        <dbReference type="ARBA" id="ARBA00022603"/>
    </source>
</evidence>
<evidence type="ECO:0000256" key="4">
    <source>
        <dbReference type="ARBA" id="ARBA00022679"/>
    </source>
</evidence>
<dbReference type="Pfam" id="PF07669">
    <property type="entry name" value="Eco57I"/>
    <property type="match status" value="1"/>
</dbReference>
<keyword evidence="4" id="KW-0808">Transferase</keyword>
<protein>
    <recommendedName>
        <fullName evidence="2">site-specific DNA-methyltransferase (cytosine-N(4)-specific)</fullName>
        <ecNumber evidence="2">2.1.1.113</ecNumber>
    </recommendedName>
</protein>